<dbReference type="Proteomes" id="UP000005596">
    <property type="component" value="Unassembled WGS sequence"/>
</dbReference>
<accession>A4NYJ7</accession>
<comment type="cofactor">
    <cofactor evidence="1">
        <name>Zn(2+)</name>
        <dbReference type="ChEBI" id="CHEBI:29105"/>
    </cofactor>
</comment>
<dbReference type="MEROPS" id="M20.003"/>
<evidence type="ECO:0000313" key="2">
    <source>
        <dbReference type="EMBL" id="EDK13764.1"/>
    </source>
</evidence>
<gene>
    <name evidence="2" type="ORF">CGSHiR3021_04647</name>
</gene>
<organism evidence="2 3">
    <name type="scientific">Haemophilus influenzae 22.4-21</name>
    <dbReference type="NCBI Taxonomy" id="375063"/>
    <lineage>
        <taxon>Bacteria</taxon>
        <taxon>Pseudomonadati</taxon>
        <taxon>Pseudomonadota</taxon>
        <taxon>Gammaproteobacteria</taxon>
        <taxon>Pasteurellales</taxon>
        <taxon>Pasteurellaceae</taxon>
        <taxon>Haemophilus</taxon>
    </lineage>
</organism>
<dbReference type="PANTHER" id="PTHR42994">
    <property type="entry name" value="PEPTIDASE T"/>
    <property type="match status" value="1"/>
</dbReference>
<protein>
    <submittedName>
        <fullName evidence="2">Peptidase T</fullName>
    </submittedName>
</protein>
<dbReference type="AlphaFoldDB" id="A4NYJ7"/>
<evidence type="ECO:0000313" key="3">
    <source>
        <dbReference type="Proteomes" id="UP000005596"/>
    </source>
</evidence>
<dbReference type="BioCyc" id="HINF375063:G119K-1230-MONOMER"/>
<evidence type="ECO:0000256" key="1">
    <source>
        <dbReference type="ARBA" id="ARBA00001947"/>
    </source>
</evidence>
<dbReference type="SUPFAM" id="SSF53187">
    <property type="entry name" value="Zn-dependent exopeptidases"/>
    <property type="match status" value="1"/>
</dbReference>
<name>A4NYJ7_HAEIF</name>
<proteinExistence type="predicted"/>
<dbReference type="EMBL" id="AAZJ01000006">
    <property type="protein sequence ID" value="EDK13764.1"/>
    <property type="molecule type" value="Genomic_DNA"/>
</dbReference>
<reference evidence="2 3" key="1">
    <citation type="journal article" date="2007" name="Genome Biol.">
        <title>Characterization and modeling of the Haemophilus influenzae core and supragenomes based on the complete genomic sequences of Rd and 12 clinical nontypeable strains.</title>
        <authorList>
            <person name="Hogg J.S."/>
            <person name="Hu F.Z."/>
            <person name="Janto B."/>
            <person name="Boissy R."/>
            <person name="Hayes J."/>
            <person name="Keefe R."/>
            <person name="Post J.C."/>
            <person name="Ehrlich G.D."/>
        </authorList>
    </citation>
    <scope>NUCLEOTIDE SEQUENCE [LARGE SCALE GENOMIC DNA]</scope>
    <source>
        <strain evidence="2 3">22.4-21</strain>
    </source>
</reference>
<sequence>MKAVGIKPNHKPIRGGTDGAFLASKGLACPNIFTGGYNFHSKHELVSLQGMENTVQVIIEMLKCKDL</sequence>
<dbReference type="GO" id="GO:0005829">
    <property type="term" value="C:cytosol"/>
    <property type="evidence" value="ECO:0007669"/>
    <property type="project" value="TreeGrafter"/>
</dbReference>
<dbReference type="Gene3D" id="3.40.630.10">
    <property type="entry name" value="Zn peptidases"/>
    <property type="match status" value="1"/>
</dbReference>
<dbReference type="PANTHER" id="PTHR42994:SF1">
    <property type="entry name" value="PEPTIDASE T"/>
    <property type="match status" value="1"/>
</dbReference>
<dbReference type="GO" id="GO:0045148">
    <property type="term" value="F:tripeptide aminopeptidase activity"/>
    <property type="evidence" value="ECO:0007669"/>
    <property type="project" value="TreeGrafter"/>
</dbReference>